<dbReference type="Proteomes" id="UP001474120">
    <property type="component" value="Unassembled WGS sequence"/>
</dbReference>
<dbReference type="Pfam" id="PF02585">
    <property type="entry name" value="PIG-L"/>
    <property type="match status" value="1"/>
</dbReference>
<protein>
    <submittedName>
        <fullName evidence="1">PIG-L family deacetylase</fullName>
    </submittedName>
</protein>
<organism evidence="1 2">
    <name type="scientific">Lutimonas vermicola</name>
    <dbReference type="NCBI Taxonomy" id="414288"/>
    <lineage>
        <taxon>Bacteria</taxon>
        <taxon>Pseudomonadati</taxon>
        <taxon>Bacteroidota</taxon>
        <taxon>Flavobacteriia</taxon>
        <taxon>Flavobacteriales</taxon>
        <taxon>Flavobacteriaceae</taxon>
        <taxon>Lutimonas</taxon>
    </lineage>
</organism>
<dbReference type="SUPFAM" id="SSF102588">
    <property type="entry name" value="LmbE-like"/>
    <property type="match status" value="1"/>
</dbReference>
<dbReference type="RefSeq" id="WP_342161246.1">
    <property type="nucleotide sequence ID" value="NZ_JBCDNA010000003.1"/>
</dbReference>
<evidence type="ECO:0000313" key="1">
    <source>
        <dbReference type="EMBL" id="MEL4457085.1"/>
    </source>
</evidence>
<evidence type="ECO:0000313" key="2">
    <source>
        <dbReference type="Proteomes" id="UP001474120"/>
    </source>
</evidence>
<reference evidence="1 2" key="1">
    <citation type="submission" date="2024-04" db="EMBL/GenBank/DDBJ databases">
        <title>whole genome sequencing of Lutimonas vermicola strain IMCC1616.</title>
        <authorList>
            <person name="Bae S.S."/>
        </authorList>
    </citation>
    <scope>NUCLEOTIDE SEQUENCE [LARGE SCALE GENOMIC DNA]</scope>
    <source>
        <strain evidence="1 2">IMCC1616</strain>
    </source>
</reference>
<accession>A0ABU9L3R8</accession>
<dbReference type="EMBL" id="JBCDNA010000003">
    <property type="protein sequence ID" value="MEL4457085.1"/>
    <property type="molecule type" value="Genomic_DNA"/>
</dbReference>
<name>A0ABU9L3R8_9FLAO</name>
<sequence length="251" mass="28258">MTSRRKFITKAALTSGAALVSTKTFGASHNHIESEQRLKILVTGAHPDDPETGMGGTINKFTSLGHEVVCVYLTTGEAGIPGLTHDKAAQIRKEEAMKACEILKARPVFLGQIDGSTEITSKWYHKMYELLNKEKPDMVFTHWPIDTHRDHRICSNLTFDAWNSTGRKAAFYYYEVVAGGQTQNFQPDTFVDISSVIETKWKACFIHKSQKIKEYYPDDHAKMELFRGIESGADYGEAFVHHRLSPYGIIP</sequence>
<proteinExistence type="predicted"/>
<keyword evidence="2" id="KW-1185">Reference proteome</keyword>
<dbReference type="Gene3D" id="3.40.50.10320">
    <property type="entry name" value="LmbE-like"/>
    <property type="match status" value="1"/>
</dbReference>
<dbReference type="PANTHER" id="PTHR12993">
    <property type="entry name" value="N-ACETYLGLUCOSAMINYL-PHOSPHATIDYLINOSITOL DE-N-ACETYLASE-RELATED"/>
    <property type="match status" value="1"/>
</dbReference>
<gene>
    <name evidence="1" type="ORF">AABB81_14345</name>
</gene>
<dbReference type="InterPro" id="IPR024078">
    <property type="entry name" value="LmbE-like_dom_sf"/>
</dbReference>
<dbReference type="InterPro" id="IPR003737">
    <property type="entry name" value="GlcNAc_PI_deacetylase-related"/>
</dbReference>
<comment type="caution">
    <text evidence="1">The sequence shown here is derived from an EMBL/GenBank/DDBJ whole genome shotgun (WGS) entry which is preliminary data.</text>
</comment>
<dbReference type="PANTHER" id="PTHR12993:SF30">
    <property type="entry name" value="N-ACETYL-ALPHA-D-GLUCOSAMINYL L-MALATE DEACETYLASE 1"/>
    <property type="match status" value="1"/>
</dbReference>